<dbReference type="AlphaFoldDB" id="A0A061QWR4"/>
<feature type="non-terminal residue" evidence="2">
    <location>
        <position position="1"/>
    </location>
</feature>
<sequence>PRGPFPDKAPQPLQTPEIAPAAEGPGAAPLNSRRRSSTARRIKKTREIGERGRRKGLLPG</sequence>
<feature type="compositionally biased region" description="Low complexity" evidence="1">
    <location>
        <begin position="16"/>
        <end position="29"/>
    </location>
</feature>
<feature type="region of interest" description="Disordered" evidence="1">
    <location>
        <begin position="1"/>
        <end position="60"/>
    </location>
</feature>
<proteinExistence type="predicted"/>
<evidence type="ECO:0000256" key="1">
    <source>
        <dbReference type="SAM" id="MobiDB-lite"/>
    </source>
</evidence>
<organism evidence="2">
    <name type="scientific">Tetraselmis sp. GSL018</name>
    <dbReference type="NCBI Taxonomy" id="582737"/>
    <lineage>
        <taxon>Eukaryota</taxon>
        <taxon>Viridiplantae</taxon>
        <taxon>Chlorophyta</taxon>
        <taxon>core chlorophytes</taxon>
        <taxon>Chlorodendrophyceae</taxon>
        <taxon>Chlorodendrales</taxon>
        <taxon>Chlorodendraceae</taxon>
        <taxon>Tetraselmis</taxon>
    </lineage>
</organism>
<reference evidence="2" key="1">
    <citation type="submission" date="2014-05" db="EMBL/GenBank/DDBJ databases">
        <title>The transcriptome of the halophilic microalga Tetraselmis sp. GSL018 isolated from the Great Salt Lake, Utah.</title>
        <authorList>
            <person name="Jinkerson R.E."/>
            <person name="D'Adamo S."/>
            <person name="Posewitz M.C."/>
        </authorList>
    </citation>
    <scope>NUCLEOTIDE SEQUENCE</scope>
    <source>
        <strain evidence="2">GSL018</strain>
    </source>
</reference>
<evidence type="ECO:0000313" key="2">
    <source>
        <dbReference type="EMBL" id="JAC62910.1"/>
    </source>
</evidence>
<name>A0A061QWR4_9CHLO</name>
<accession>A0A061QWR4</accession>
<gene>
    <name evidence="2" type="ORF">TSPGSL018_22003</name>
</gene>
<dbReference type="EMBL" id="GBEZ01024033">
    <property type="protein sequence ID" value="JAC62910.1"/>
    <property type="molecule type" value="Transcribed_RNA"/>
</dbReference>
<feature type="compositionally biased region" description="Basic residues" evidence="1">
    <location>
        <begin position="32"/>
        <end position="44"/>
    </location>
</feature>
<protein>
    <submittedName>
        <fullName evidence="2">Uncharacterized protein</fullName>
    </submittedName>
</protein>